<evidence type="ECO:0000259" key="10">
    <source>
        <dbReference type="PROSITE" id="PS51192"/>
    </source>
</evidence>
<dbReference type="PROSITE" id="PS51192">
    <property type="entry name" value="HELICASE_ATP_BIND_1"/>
    <property type="match status" value="1"/>
</dbReference>
<feature type="region of interest" description="Disordered" evidence="8">
    <location>
        <begin position="1"/>
        <end position="27"/>
    </location>
</feature>
<dbReference type="InterPro" id="IPR038718">
    <property type="entry name" value="SNF2-like_sf"/>
</dbReference>
<keyword evidence="14" id="KW-1185">Reference proteome</keyword>
<dbReference type="Gene3D" id="3.30.40.10">
    <property type="entry name" value="Zinc/RING finger domain, C3HC4 (zinc finger)"/>
    <property type="match status" value="1"/>
</dbReference>
<evidence type="ECO:0000256" key="3">
    <source>
        <dbReference type="ARBA" id="ARBA00022771"/>
    </source>
</evidence>
<evidence type="ECO:0000256" key="6">
    <source>
        <dbReference type="ARBA" id="ARBA00022840"/>
    </source>
</evidence>
<evidence type="ECO:0000256" key="2">
    <source>
        <dbReference type="ARBA" id="ARBA00022741"/>
    </source>
</evidence>
<dbReference type="PANTHER" id="PTHR45865">
    <property type="entry name" value="E3 UBIQUITIN-PROTEIN LIGASE SHPRH FAMILY MEMBER"/>
    <property type="match status" value="1"/>
</dbReference>
<dbReference type="SMART" id="SM00184">
    <property type="entry name" value="RING"/>
    <property type="match status" value="1"/>
</dbReference>
<organism evidence="11 13">
    <name type="scientific">Cercospora beticola</name>
    <name type="common">Sugarbeet leaf spot fungus</name>
    <dbReference type="NCBI Taxonomy" id="122368"/>
    <lineage>
        <taxon>Eukaryota</taxon>
        <taxon>Fungi</taxon>
        <taxon>Dikarya</taxon>
        <taxon>Ascomycota</taxon>
        <taxon>Pezizomycotina</taxon>
        <taxon>Dothideomycetes</taxon>
        <taxon>Dothideomycetidae</taxon>
        <taxon>Mycosphaerellales</taxon>
        <taxon>Mycosphaerellaceae</taxon>
        <taxon>Cercospora</taxon>
    </lineage>
</organism>
<dbReference type="SMART" id="SM00490">
    <property type="entry name" value="HELICc"/>
    <property type="match status" value="1"/>
</dbReference>
<dbReference type="CDD" id="cd18793">
    <property type="entry name" value="SF2_C_SNF"/>
    <property type="match status" value="1"/>
</dbReference>
<dbReference type="GO" id="GO:0061630">
    <property type="term" value="F:ubiquitin protein ligase activity"/>
    <property type="evidence" value="ECO:0007669"/>
    <property type="project" value="TreeGrafter"/>
</dbReference>
<dbReference type="InterPro" id="IPR017907">
    <property type="entry name" value="Znf_RING_CS"/>
</dbReference>
<dbReference type="CDD" id="cd18070">
    <property type="entry name" value="DEXQc_SHPRH"/>
    <property type="match status" value="1"/>
</dbReference>
<accession>A0A2G5HEN3</accession>
<dbReference type="InterPro" id="IPR001841">
    <property type="entry name" value="Znf_RING"/>
</dbReference>
<dbReference type="GO" id="GO:0005634">
    <property type="term" value="C:nucleus"/>
    <property type="evidence" value="ECO:0007669"/>
    <property type="project" value="TreeGrafter"/>
</dbReference>
<dbReference type="PROSITE" id="PS00518">
    <property type="entry name" value="ZF_RING_1"/>
    <property type="match status" value="1"/>
</dbReference>
<sequence length="1506" mass="168807">MGRFKTHSERPLCMQSSQSEEQSPPLVLPPGRRYALATVQSTQVKSADEASIVIEAGGFTPARWFLDHNRRSDVGDERPTKRLKTEHNVDDEDETNTDLVSLYEVAIDLHFAESIKTKSPSLAAIEEDVDFANDSIVSVVPYGITTDYDGTKIRLASPKSGDSVLFIECEAISDDALQLLRNIALPGQLRSSAAKTRQKTSPATVLTCTLTRSTGPLFTVLRLRATLSWRSSVSAFPSGAPVGAAKVYPDYSVLLQAYPDDEREAFDHSRPFDPQDFYESVHVPDKDMSVDHETFDGLLDTQLYPFQQRAVTWMLQRESLASQAATSGFYKPAVDMSGTRCWINHLQGIVTRELPRDESILSGGILAEEMGLGKTVELLALVSANPRPSVLPGKVYDAPSGTNVLQSRSTLIVTPGSLTSQWKAELVRHAPNLSVFQYEGIPTESKKAPPEEETLRLLCQDYDVVITTYNVLAKEVHFAEDPPDRNMRKARRYERKRSPLVQIQWWRICLDEAQLVESGVTSAARVACRLPRLHSWAVSGTPLRKDVQDLLGLLIFLRYKPFSDDGKVWSHLLTNHRHLFRGIFNNIALRHTKAHIRDELRLPPQKRVVVTVPFSVVEQQNYTTLFNQMCEEAGLSNDGSPLAGEWDPNNQATIETMRSWLIRLRQTCLHPQVGGRNRKALGRGKNPLRTVAEVLEVMIEQNEASLRTEERNLLASRLLRAHILGNNREDDHRAEKALEIYKSAATASEQMVLDSRKKLANVKDADGNLAAIDTGDDSSSESTPQLGWLRNSLRTALQLQHQCLFFAATAFYQIKTNELLTEEGSEAFKQLEAQEVSFYESAKAIRKEILKDVHRKAEDLMRQVKELNSKASPLTKIRDLKSIGGIESRRIVEKSDELFDVICESVDLIKEWRAKISEYLLKPLVDEDEGLETTGDEYEDSTKLQDELYVYIDAFKAIHADLNTFIAGETAPLIDHEAKTNLKNARWILNPKSLPETRDSGIHAPELLVKLFERRQQIRDRQNEVGSVRALIQEARSLESSIEWNNTGRSVAELSIVKQHIADLQAVHSAYTKALAALEKDNELFRMTQNQRLEFYRQLQEVSDDVSPYKDELDDALDQQALGAAMFREDEASATVAQLKTKNRFLLTLRDDNAGQSGPRTCIICTSTFEQGVLTVCGHQFCKECLSHWLAQRRNCPMCKRNLTNNDIHNITFKPREIRAQEELHETSSTQQSPGTSTSAVSSSIYSDVDSALLEEVKSIDLPVSYGSKIDTLGRHLHWIREHDPGAKSIVFSQYRDFLDVLGTALHDFKIGCARLGRRGAVEKFRNDASIDCLLLDAKTDSSGLTLVNATHVFICEPLIQTAVELQAIARVHRIGQTRATTIWMYLINDTVEEAIYEISVARRLAHVQSRQQRGQREEKSRSTTPAPQVAEYAIDAANSDELQSAPLSKLLVAGKSGGELVKNDDLWQCLFGKANSTQRNALAGQTVDRHLRATAAEERAAESGR</sequence>
<protein>
    <submittedName>
        <fullName evidence="11">Putative ATP-dependent helicase</fullName>
    </submittedName>
</protein>
<keyword evidence="11" id="KW-0347">Helicase</keyword>
<keyword evidence="6" id="KW-0067">ATP-binding</keyword>
<evidence type="ECO:0000256" key="8">
    <source>
        <dbReference type="SAM" id="MobiDB-lite"/>
    </source>
</evidence>
<evidence type="ECO:0000256" key="5">
    <source>
        <dbReference type="ARBA" id="ARBA00022833"/>
    </source>
</evidence>
<dbReference type="Pfam" id="PF00097">
    <property type="entry name" value="zf-C3HC4"/>
    <property type="match status" value="1"/>
</dbReference>
<dbReference type="GO" id="GO:0000209">
    <property type="term" value="P:protein polyubiquitination"/>
    <property type="evidence" value="ECO:0007669"/>
    <property type="project" value="TreeGrafter"/>
</dbReference>
<keyword evidence="1" id="KW-0479">Metal-binding</keyword>
<dbReference type="Proteomes" id="UP001302367">
    <property type="component" value="Chromosome 9"/>
</dbReference>
<dbReference type="SUPFAM" id="SSF57850">
    <property type="entry name" value="RING/U-box"/>
    <property type="match status" value="1"/>
</dbReference>
<dbReference type="Gene3D" id="3.40.50.10810">
    <property type="entry name" value="Tandem AAA-ATPase domain"/>
    <property type="match status" value="1"/>
</dbReference>
<dbReference type="InterPro" id="IPR027417">
    <property type="entry name" value="P-loop_NTPase"/>
</dbReference>
<evidence type="ECO:0000313" key="11">
    <source>
        <dbReference type="EMBL" id="PIA91016.1"/>
    </source>
</evidence>
<dbReference type="SUPFAM" id="SSF52540">
    <property type="entry name" value="P-loop containing nucleoside triphosphate hydrolases"/>
    <property type="match status" value="2"/>
</dbReference>
<dbReference type="InterPro" id="IPR013083">
    <property type="entry name" value="Znf_RING/FYVE/PHD"/>
</dbReference>
<evidence type="ECO:0000256" key="7">
    <source>
        <dbReference type="PROSITE-ProRule" id="PRU00175"/>
    </source>
</evidence>
<dbReference type="PANTHER" id="PTHR45865:SF1">
    <property type="entry name" value="E3 UBIQUITIN-PROTEIN LIGASE SHPRH"/>
    <property type="match status" value="1"/>
</dbReference>
<dbReference type="EMBL" id="CP134192">
    <property type="protein sequence ID" value="WPB08164.1"/>
    <property type="molecule type" value="Genomic_DNA"/>
</dbReference>
<evidence type="ECO:0000313" key="14">
    <source>
        <dbReference type="Proteomes" id="UP001302367"/>
    </source>
</evidence>
<evidence type="ECO:0000259" key="9">
    <source>
        <dbReference type="PROSITE" id="PS50089"/>
    </source>
</evidence>
<dbReference type="GO" id="GO:0006974">
    <property type="term" value="P:DNA damage response"/>
    <property type="evidence" value="ECO:0007669"/>
    <property type="project" value="TreeGrafter"/>
</dbReference>
<evidence type="ECO:0000256" key="1">
    <source>
        <dbReference type="ARBA" id="ARBA00022723"/>
    </source>
</evidence>
<reference evidence="12 14" key="2">
    <citation type="submission" date="2023-09" db="EMBL/GenBank/DDBJ databases">
        <title>Complete-Gapless Cercospora beticola genome.</title>
        <authorList>
            <person name="Wyatt N.A."/>
            <person name="Spanner R.E."/>
            <person name="Bolton M.D."/>
        </authorList>
    </citation>
    <scope>NUCLEOTIDE SEQUENCE [LARGE SCALE GENOMIC DNA]</scope>
    <source>
        <strain evidence="12">Cb09-40</strain>
    </source>
</reference>
<feature type="region of interest" description="Disordered" evidence="8">
    <location>
        <begin position="1223"/>
        <end position="1242"/>
    </location>
</feature>
<dbReference type="InterPro" id="IPR001650">
    <property type="entry name" value="Helicase_C-like"/>
</dbReference>
<name>A0A2G5HEN3_CERBT</name>
<proteinExistence type="predicted"/>
<dbReference type="Pfam" id="PF00271">
    <property type="entry name" value="Helicase_C"/>
    <property type="match status" value="1"/>
</dbReference>
<keyword evidence="5" id="KW-0862">Zinc</keyword>
<keyword evidence="2" id="KW-0547">Nucleotide-binding</keyword>
<feature type="compositionally biased region" description="Low complexity" evidence="8">
    <location>
        <begin position="1227"/>
        <end position="1242"/>
    </location>
</feature>
<dbReference type="GO" id="GO:0008270">
    <property type="term" value="F:zinc ion binding"/>
    <property type="evidence" value="ECO:0007669"/>
    <property type="project" value="UniProtKB-KW"/>
</dbReference>
<dbReference type="OrthoDB" id="5330228at2759"/>
<evidence type="ECO:0000256" key="4">
    <source>
        <dbReference type="ARBA" id="ARBA00022801"/>
    </source>
</evidence>
<dbReference type="InterPro" id="IPR059033">
    <property type="entry name" value="C144_05_dom"/>
</dbReference>
<dbReference type="PROSITE" id="PS50089">
    <property type="entry name" value="ZF_RING_2"/>
    <property type="match status" value="1"/>
</dbReference>
<dbReference type="Pfam" id="PF26021">
    <property type="entry name" value="Ferritin_C144_05"/>
    <property type="match status" value="1"/>
</dbReference>
<dbReference type="SMART" id="SM00487">
    <property type="entry name" value="DEXDc"/>
    <property type="match status" value="1"/>
</dbReference>
<dbReference type="InterPro" id="IPR052583">
    <property type="entry name" value="ATP-helicase/E3_Ub-Ligase"/>
</dbReference>
<evidence type="ECO:0000313" key="13">
    <source>
        <dbReference type="Proteomes" id="UP000230605"/>
    </source>
</evidence>
<feature type="domain" description="RING-type" evidence="9">
    <location>
        <begin position="1162"/>
        <end position="1200"/>
    </location>
</feature>
<dbReference type="GO" id="GO:0016787">
    <property type="term" value="F:hydrolase activity"/>
    <property type="evidence" value="ECO:0007669"/>
    <property type="project" value="UniProtKB-KW"/>
</dbReference>
<keyword evidence="4" id="KW-0378">Hydrolase</keyword>
<dbReference type="InterPro" id="IPR014001">
    <property type="entry name" value="Helicase_ATP-bd"/>
</dbReference>
<dbReference type="Proteomes" id="UP000230605">
    <property type="component" value="Chromosome 9"/>
</dbReference>
<dbReference type="GO" id="GO:0004386">
    <property type="term" value="F:helicase activity"/>
    <property type="evidence" value="ECO:0007669"/>
    <property type="project" value="UniProtKB-KW"/>
</dbReference>
<feature type="compositionally biased region" description="Basic and acidic residues" evidence="8">
    <location>
        <begin position="1"/>
        <end position="10"/>
    </location>
</feature>
<evidence type="ECO:0000313" key="12">
    <source>
        <dbReference type="EMBL" id="WPB08164.1"/>
    </source>
</evidence>
<dbReference type="GO" id="GO:0005524">
    <property type="term" value="F:ATP binding"/>
    <property type="evidence" value="ECO:0007669"/>
    <property type="project" value="InterPro"/>
</dbReference>
<dbReference type="Gene3D" id="3.40.50.300">
    <property type="entry name" value="P-loop containing nucleotide triphosphate hydrolases"/>
    <property type="match status" value="1"/>
</dbReference>
<dbReference type="InterPro" id="IPR000330">
    <property type="entry name" value="SNF2_N"/>
</dbReference>
<feature type="domain" description="Helicase ATP-binding" evidence="10">
    <location>
        <begin position="355"/>
        <end position="560"/>
    </location>
</feature>
<dbReference type="InterPro" id="IPR018957">
    <property type="entry name" value="Znf_C3HC4_RING-type"/>
</dbReference>
<dbReference type="InterPro" id="IPR049730">
    <property type="entry name" value="SNF2/RAD54-like_C"/>
</dbReference>
<dbReference type="Pfam" id="PF00176">
    <property type="entry name" value="SNF2-rel_dom"/>
    <property type="match status" value="1"/>
</dbReference>
<keyword evidence="3 7" id="KW-0863">Zinc-finger</keyword>
<reference evidence="11 13" key="1">
    <citation type="submission" date="2015-10" db="EMBL/GenBank/DDBJ databases">
        <title>The cercosporin biosynthetic gene cluster was horizontally transferred to several fungal lineages and shown to be expanded in Cercospora beticola based on microsynteny with recipient genomes.</title>
        <authorList>
            <person name="De Jonge R."/>
            <person name="Ebert M.K."/>
            <person name="Suttle J.C."/>
            <person name="Jurick Ii W.M."/>
            <person name="Secor G.A."/>
            <person name="Thomma B.P."/>
            <person name="Van De Peer Y."/>
            <person name="Bolton M.D."/>
        </authorList>
    </citation>
    <scope>NUCLEOTIDE SEQUENCE [LARGE SCALE GENOMIC DNA]</scope>
    <source>
        <strain evidence="11 13">09-40</strain>
    </source>
</reference>
<dbReference type="EMBL" id="LKMD01000107">
    <property type="protein sequence ID" value="PIA91016.1"/>
    <property type="molecule type" value="Genomic_DNA"/>
</dbReference>
<gene>
    <name evidence="11" type="ORF">CB0940_11324</name>
    <name evidence="12" type="ORF">RHO25_012828</name>
</gene>